<name>A0A0E9XQQ1_ANGAN</name>
<sequence>MLPWRRLASDHGARQTAVQDLNYKRSVRERAVCSSSP</sequence>
<organism evidence="1">
    <name type="scientific">Anguilla anguilla</name>
    <name type="common">European freshwater eel</name>
    <name type="synonym">Muraena anguilla</name>
    <dbReference type="NCBI Taxonomy" id="7936"/>
    <lineage>
        <taxon>Eukaryota</taxon>
        <taxon>Metazoa</taxon>
        <taxon>Chordata</taxon>
        <taxon>Craniata</taxon>
        <taxon>Vertebrata</taxon>
        <taxon>Euteleostomi</taxon>
        <taxon>Actinopterygii</taxon>
        <taxon>Neopterygii</taxon>
        <taxon>Teleostei</taxon>
        <taxon>Anguilliformes</taxon>
        <taxon>Anguillidae</taxon>
        <taxon>Anguilla</taxon>
    </lineage>
</organism>
<proteinExistence type="predicted"/>
<protein>
    <submittedName>
        <fullName evidence="1">Uncharacterized protein</fullName>
    </submittedName>
</protein>
<reference evidence="1" key="2">
    <citation type="journal article" date="2015" name="Fish Shellfish Immunol.">
        <title>Early steps in the European eel (Anguilla anguilla)-Vibrio vulnificus interaction in the gills: Role of the RtxA13 toxin.</title>
        <authorList>
            <person name="Callol A."/>
            <person name="Pajuelo D."/>
            <person name="Ebbesson L."/>
            <person name="Teles M."/>
            <person name="MacKenzie S."/>
            <person name="Amaro C."/>
        </authorList>
    </citation>
    <scope>NUCLEOTIDE SEQUENCE</scope>
</reference>
<reference evidence="1" key="1">
    <citation type="submission" date="2014-11" db="EMBL/GenBank/DDBJ databases">
        <authorList>
            <person name="Amaro Gonzalez C."/>
        </authorList>
    </citation>
    <scope>NUCLEOTIDE SEQUENCE</scope>
</reference>
<evidence type="ECO:0000313" key="1">
    <source>
        <dbReference type="EMBL" id="JAI04191.1"/>
    </source>
</evidence>
<dbReference type="EMBL" id="GBXM01004387">
    <property type="protein sequence ID" value="JAI04191.1"/>
    <property type="molecule type" value="Transcribed_RNA"/>
</dbReference>
<dbReference type="AlphaFoldDB" id="A0A0E9XQQ1"/>
<accession>A0A0E9XQQ1</accession>